<evidence type="ECO:0000313" key="8">
    <source>
        <dbReference type="EMBL" id="KJF16068.1"/>
    </source>
</evidence>
<evidence type="ECO:0000259" key="7">
    <source>
        <dbReference type="Pfam" id="PF00294"/>
    </source>
</evidence>
<dbReference type="InterPro" id="IPR017583">
    <property type="entry name" value="Tagatose/fructose_Pkinase"/>
</dbReference>
<comment type="similarity">
    <text evidence="1">Belongs to the carbohydrate kinase PfkB family.</text>
</comment>
<dbReference type="PANTHER" id="PTHR46566">
    <property type="entry name" value="1-PHOSPHOFRUCTOKINASE-RELATED"/>
    <property type="match status" value="1"/>
</dbReference>
<keyword evidence="4 8" id="KW-0418">Kinase</keyword>
<accession>A0A0D8HDR1</accession>
<dbReference type="PIRSF" id="PIRSF000535">
    <property type="entry name" value="1PFK/6PFK/LacC"/>
    <property type="match status" value="1"/>
</dbReference>
<organism evidence="8 9">
    <name type="scientific">Acidithrix ferrooxidans</name>
    <dbReference type="NCBI Taxonomy" id="1280514"/>
    <lineage>
        <taxon>Bacteria</taxon>
        <taxon>Bacillati</taxon>
        <taxon>Actinomycetota</taxon>
        <taxon>Acidimicrobiia</taxon>
        <taxon>Acidimicrobiales</taxon>
        <taxon>Acidimicrobiaceae</taxon>
        <taxon>Acidithrix</taxon>
    </lineage>
</organism>
<dbReference type="InterPro" id="IPR011611">
    <property type="entry name" value="PfkB_dom"/>
</dbReference>
<evidence type="ECO:0000256" key="5">
    <source>
        <dbReference type="ARBA" id="ARBA00022840"/>
    </source>
</evidence>
<comment type="caution">
    <text evidence="8">The sequence shown here is derived from an EMBL/GenBank/DDBJ whole genome shotgun (WGS) entry which is preliminary data.</text>
</comment>
<keyword evidence="2 6" id="KW-0808">Transferase</keyword>
<dbReference type="PATRIC" id="fig|1280514.3.peg.4105"/>
<dbReference type="AlphaFoldDB" id="A0A0D8HDR1"/>
<name>A0A0D8HDR1_9ACTN</name>
<dbReference type="GO" id="GO:0003872">
    <property type="term" value="F:6-phosphofructokinase activity"/>
    <property type="evidence" value="ECO:0007669"/>
    <property type="project" value="UniProtKB-EC"/>
</dbReference>
<dbReference type="EC" id="2.7.1.11" evidence="8"/>
<dbReference type="NCBIfam" id="TIGR03168">
    <property type="entry name" value="1-PFK"/>
    <property type="match status" value="1"/>
</dbReference>
<sequence>MTENEMPPISVLTLNPAVDISYEIEELHADQKNYARVTRNDPGGNGVNVARALERLGLSPRHFGFSAGKIGLLLKELLHEQLADGRWIEVEGETRLNATFIQASPPAQFEITGVGPYIPPDAAESLRSQFLDHCYGGYGILTGSMPPGIPYDFYSRMLDDLDKVGARSILDTNGSHLRLAIEHCPFFIKPNQHEIEQFCGRRLHGLEDIAIEAKKIHESGVAYVCVSMGRDGALLACSEGTFFGYAPRVECKSSVGAGDSMVGGMVTALIRGMGSKEMLALGVACGSGTSLRVGTELFIPSDIDHLIDMVRVESILV</sequence>
<keyword evidence="5" id="KW-0067">ATP-binding</keyword>
<dbReference type="CDD" id="cd01164">
    <property type="entry name" value="FruK_PfkB_like"/>
    <property type="match status" value="1"/>
</dbReference>
<dbReference type="PROSITE" id="PS00584">
    <property type="entry name" value="PFKB_KINASES_2"/>
    <property type="match status" value="1"/>
</dbReference>
<evidence type="ECO:0000256" key="3">
    <source>
        <dbReference type="ARBA" id="ARBA00022741"/>
    </source>
</evidence>
<proteinExistence type="inferred from homology"/>
<dbReference type="InterPro" id="IPR029056">
    <property type="entry name" value="Ribokinase-like"/>
</dbReference>
<evidence type="ECO:0000256" key="6">
    <source>
        <dbReference type="PIRNR" id="PIRNR000535"/>
    </source>
</evidence>
<evidence type="ECO:0000256" key="1">
    <source>
        <dbReference type="ARBA" id="ARBA00010688"/>
    </source>
</evidence>
<dbReference type="InterPro" id="IPR002173">
    <property type="entry name" value="Carboh/pur_kinase_PfkB_CS"/>
</dbReference>
<evidence type="ECO:0000256" key="2">
    <source>
        <dbReference type="ARBA" id="ARBA00022679"/>
    </source>
</evidence>
<dbReference type="PANTHER" id="PTHR46566:SF2">
    <property type="entry name" value="ATP-DEPENDENT 6-PHOSPHOFRUCTOKINASE ISOZYME 2"/>
    <property type="match status" value="1"/>
</dbReference>
<dbReference type="RefSeq" id="WP_052606760.1">
    <property type="nucleotide sequence ID" value="NZ_JXYS01000101.1"/>
</dbReference>
<keyword evidence="9" id="KW-1185">Reference proteome</keyword>
<dbReference type="GO" id="GO:0005829">
    <property type="term" value="C:cytosol"/>
    <property type="evidence" value="ECO:0007669"/>
    <property type="project" value="TreeGrafter"/>
</dbReference>
<evidence type="ECO:0000313" key="9">
    <source>
        <dbReference type="Proteomes" id="UP000032360"/>
    </source>
</evidence>
<dbReference type="EMBL" id="JXYS01000101">
    <property type="protein sequence ID" value="KJF16068.1"/>
    <property type="molecule type" value="Genomic_DNA"/>
</dbReference>
<dbReference type="GO" id="GO:0005524">
    <property type="term" value="F:ATP binding"/>
    <property type="evidence" value="ECO:0007669"/>
    <property type="project" value="UniProtKB-KW"/>
</dbReference>
<protein>
    <submittedName>
        <fullName evidence="8">6-phosphofructokinase isozyme 2</fullName>
        <ecNumber evidence="8">2.7.1.11</ecNumber>
    </submittedName>
</protein>
<feature type="domain" description="Carbohydrate kinase PfkB" evidence="7">
    <location>
        <begin position="25"/>
        <end position="299"/>
    </location>
</feature>
<gene>
    <name evidence="8" type="primary">pfkB</name>
    <name evidence="8" type="ORF">AXFE_30890</name>
</gene>
<dbReference type="Pfam" id="PF00294">
    <property type="entry name" value="PfkB"/>
    <property type="match status" value="1"/>
</dbReference>
<dbReference type="Gene3D" id="3.40.1190.20">
    <property type="match status" value="1"/>
</dbReference>
<dbReference type="OrthoDB" id="9801219at2"/>
<dbReference type="STRING" id="1280514.AXFE_30890"/>
<reference evidence="8 9" key="1">
    <citation type="submission" date="2015-01" db="EMBL/GenBank/DDBJ databases">
        <title>Draft genome of the acidophilic iron oxidizer Acidithrix ferrooxidans strain Py-F3.</title>
        <authorList>
            <person name="Poehlein A."/>
            <person name="Eisen S."/>
            <person name="Schloemann M."/>
            <person name="Johnson B.D."/>
            <person name="Daniel R."/>
            <person name="Muehling M."/>
        </authorList>
    </citation>
    <scope>NUCLEOTIDE SEQUENCE [LARGE SCALE GENOMIC DNA]</scope>
    <source>
        <strain evidence="8 9">Py-F3</strain>
    </source>
</reference>
<dbReference type="Proteomes" id="UP000032360">
    <property type="component" value="Unassembled WGS sequence"/>
</dbReference>
<evidence type="ECO:0000256" key="4">
    <source>
        <dbReference type="ARBA" id="ARBA00022777"/>
    </source>
</evidence>
<keyword evidence="3" id="KW-0547">Nucleotide-binding</keyword>
<dbReference type="SUPFAM" id="SSF53613">
    <property type="entry name" value="Ribokinase-like"/>
    <property type="match status" value="1"/>
</dbReference>